<evidence type="ECO:0000313" key="3">
    <source>
        <dbReference type="Proteomes" id="UP000011080"/>
    </source>
</evidence>
<gene>
    <name evidence="2" type="ORF">M91_07818</name>
</gene>
<dbReference type="GO" id="GO:0005868">
    <property type="term" value="C:cytoplasmic dynein complex"/>
    <property type="evidence" value="ECO:0007669"/>
    <property type="project" value="TreeGrafter"/>
</dbReference>
<sequence>FPWVWAQELMQAHLPCKLAGVAYHPAPCAHLAAVLSAEIQDLVRAVTLPHYRLVCSVSTGGKGQVSVVVSSRCLWNPHADSFATSHYVNPMLFCMALVHAIYLE</sequence>
<feature type="non-terminal residue" evidence="2">
    <location>
        <position position="1"/>
    </location>
</feature>
<dbReference type="EMBL" id="JH881277">
    <property type="protein sequence ID" value="ELR55320.1"/>
    <property type="molecule type" value="Genomic_DNA"/>
</dbReference>
<dbReference type="Pfam" id="PF03645">
    <property type="entry name" value="Tctex-1"/>
    <property type="match status" value="1"/>
</dbReference>
<comment type="similarity">
    <text evidence="1">Belongs to the dynein light chain Tctex-type family.</text>
</comment>
<dbReference type="PANTHER" id="PTHR21255">
    <property type="entry name" value="T-COMPLEX-ASSOCIATED-TESTIS-EXPRESSED 1/ DYNEIN LIGHT CHAIN"/>
    <property type="match status" value="1"/>
</dbReference>
<dbReference type="PANTHER" id="PTHR21255:SF61">
    <property type="entry name" value="TCTEX1 DOMAIN CONTAINING 1"/>
    <property type="match status" value="1"/>
</dbReference>
<organism evidence="2 3">
    <name type="scientific">Bos mutus</name>
    <name type="common">wild yak</name>
    <dbReference type="NCBI Taxonomy" id="72004"/>
    <lineage>
        <taxon>Eukaryota</taxon>
        <taxon>Metazoa</taxon>
        <taxon>Chordata</taxon>
        <taxon>Craniata</taxon>
        <taxon>Vertebrata</taxon>
        <taxon>Euteleostomi</taxon>
        <taxon>Mammalia</taxon>
        <taxon>Eutheria</taxon>
        <taxon>Laurasiatheria</taxon>
        <taxon>Artiodactyla</taxon>
        <taxon>Ruminantia</taxon>
        <taxon>Pecora</taxon>
        <taxon>Bovidae</taxon>
        <taxon>Bovinae</taxon>
        <taxon>Bos</taxon>
    </lineage>
</organism>
<dbReference type="Proteomes" id="UP000011080">
    <property type="component" value="Unassembled WGS sequence"/>
</dbReference>
<evidence type="ECO:0008006" key="4">
    <source>
        <dbReference type="Google" id="ProtNLM"/>
    </source>
</evidence>
<evidence type="ECO:0000256" key="1">
    <source>
        <dbReference type="ARBA" id="ARBA00005361"/>
    </source>
</evidence>
<name>L8IFP8_9CETA</name>
<dbReference type="CDD" id="cd21451">
    <property type="entry name" value="DLC-like_TCTEX1D"/>
    <property type="match status" value="1"/>
</dbReference>
<dbReference type="GO" id="GO:0045505">
    <property type="term" value="F:dynein intermediate chain binding"/>
    <property type="evidence" value="ECO:0007669"/>
    <property type="project" value="TreeGrafter"/>
</dbReference>
<proteinExistence type="inferred from homology"/>
<dbReference type="InterPro" id="IPR038586">
    <property type="entry name" value="Tctex-1-like_sf"/>
</dbReference>
<dbReference type="AlphaFoldDB" id="L8IFP8"/>
<evidence type="ECO:0000313" key="2">
    <source>
        <dbReference type="EMBL" id="ELR55320.1"/>
    </source>
</evidence>
<dbReference type="InterPro" id="IPR005334">
    <property type="entry name" value="Tctex-1-like"/>
</dbReference>
<dbReference type="Gene3D" id="3.30.1140.40">
    <property type="entry name" value="Tctex-1"/>
    <property type="match status" value="1"/>
</dbReference>
<dbReference type="GO" id="GO:0007018">
    <property type="term" value="P:microtubule-based movement"/>
    <property type="evidence" value="ECO:0007669"/>
    <property type="project" value="TreeGrafter"/>
</dbReference>
<reference evidence="2 3" key="1">
    <citation type="journal article" date="2012" name="Nat. Genet.">
        <title>The yak genome and adaptation to life at high altitude.</title>
        <authorList>
            <person name="Qiu Q."/>
            <person name="Zhang G."/>
            <person name="Ma T."/>
            <person name="Qian W."/>
            <person name="Wang J."/>
            <person name="Ye Z."/>
            <person name="Cao C."/>
            <person name="Hu Q."/>
            <person name="Kim J."/>
            <person name="Larkin D.M."/>
            <person name="Auvil L."/>
            <person name="Capitanu B."/>
            <person name="Ma J."/>
            <person name="Lewin H.A."/>
            <person name="Qian X."/>
            <person name="Lang Y."/>
            <person name="Zhou R."/>
            <person name="Wang L."/>
            <person name="Wang K."/>
            <person name="Xia J."/>
            <person name="Liao S."/>
            <person name="Pan S."/>
            <person name="Lu X."/>
            <person name="Hou H."/>
            <person name="Wang Y."/>
            <person name="Zang X."/>
            <person name="Yin Y."/>
            <person name="Ma H."/>
            <person name="Zhang J."/>
            <person name="Wang Z."/>
            <person name="Zhang Y."/>
            <person name="Zhang D."/>
            <person name="Yonezawa T."/>
            <person name="Hasegawa M."/>
            <person name="Zhong Y."/>
            <person name="Liu W."/>
            <person name="Zhang Y."/>
            <person name="Huang Z."/>
            <person name="Zhang S."/>
            <person name="Long R."/>
            <person name="Yang H."/>
            <person name="Wang J."/>
            <person name="Lenstra J.A."/>
            <person name="Cooper D.N."/>
            <person name="Wu Y."/>
            <person name="Wang J."/>
            <person name="Shi P."/>
            <person name="Wang J."/>
            <person name="Liu J."/>
        </authorList>
    </citation>
    <scope>NUCLEOTIDE SEQUENCE [LARGE SCALE GENOMIC DNA]</scope>
    <source>
        <strain evidence="3">yakQH1</strain>
    </source>
</reference>
<dbReference type="GO" id="GO:0005737">
    <property type="term" value="C:cytoplasm"/>
    <property type="evidence" value="ECO:0007669"/>
    <property type="project" value="TreeGrafter"/>
</dbReference>
<protein>
    <recommendedName>
        <fullName evidence="4">Tctex1 domain-containing protein 4</fullName>
    </recommendedName>
</protein>
<accession>L8IFP8</accession>